<dbReference type="InParanoid" id="A0A6I9TSD7"/>
<protein>
    <submittedName>
        <fullName evidence="6">Scarecrow-like protein 14</fullName>
    </submittedName>
</protein>
<dbReference type="Gramene" id="SIN_1024414.t">
    <property type="protein sequence ID" value="SIN_1024414.t.cds1"/>
    <property type="gene ID" value="SIN_1024414"/>
</dbReference>
<dbReference type="InterPro" id="IPR005202">
    <property type="entry name" value="TF_GRAS"/>
</dbReference>
<comment type="similarity">
    <text evidence="3">Belongs to the GRAS family.</text>
</comment>
<sequence>MGTVSGNCRLSGVPGILTGSSQLRRSGNLNDEEAPVACDYFGGVYEYIKQMLMEEDDLEHRPCMFQDCSALQAAEKYFYDALSDKCSAPVNASLSPQASFAVNNQQVVSSDLSRSASGFAPWSVLDSHIVCGEGVFIGGPSAFSCHYDGLEDSTERRFQVLNSGGVVRPSQQICQPSGLESDGAPLILTGGGRGGQGNLQDRDSRSKKARDRVDQGDCVEERSSKQLAGYAEESVQMENFDKSLLCQKMNPGFYETPAEESSSGSDENMKQYRKTTEVKRGRPKGSKKNRKVREVVDLRSLLTRCAEAVSGFNNKTGEELLKRIRQHSSSYGDANERLTHYFANALEARMAGTGSALYTAFASRQIPAAELLKSYQTYVTACPFKRMSNIFANKSIGRYAREATRIHIIDFGILYGFQWPCIIQGLSLMPGGPPRLKITGIDFPQRGFKPAERVEQTGRRLMQYCERFNVPFQYNAIAKRWDDIRVEDLNIERDEMLVVNCLYRLRHVADESAGVNSPRDAVLKLIKKINPVLFVHGVVNGTYNAPFFATRFREALYHYTSLFDMMEATIPREDPDRLLYEREVFGRDVMNVVACEGSERIERPETYKQWQVRNQRAGFRQLQLNREIMKEIKTKVKRDYHNDFLLDEESDWMLQGWRGRVMYALSCWTPSPN</sequence>
<evidence type="ECO:0000256" key="3">
    <source>
        <dbReference type="PROSITE-ProRule" id="PRU01191"/>
    </source>
</evidence>
<keyword evidence="5" id="KW-1185">Reference proteome</keyword>
<evidence type="ECO:0000256" key="2">
    <source>
        <dbReference type="ARBA" id="ARBA00023163"/>
    </source>
</evidence>
<dbReference type="OrthoDB" id="47276at2759"/>
<dbReference type="RefSeq" id="XP_011089501.1">
    <property type="nucleotide sequence ID" value="XM_011091199.2"/>
</dbReference>
<feature type="region of interest" description="SAW" evidence="3">
    <location>
        <begin position="594"/>
        <end position="669"/>
    </location>
</feature>
<evidence type="ECO:0000256" key="1">
    <source>
        <dbReference type="ARBA" id="ARBA00023015"/>
    </source>
</evidence>
<feature type="region of interest" description="Leucine repeat II (LRII)" evidence="3">
    <location>
        <begin position="456"/>
        <end position="488"/>
    </location>
</feature>
<feature type="compositionally biased region" description="Basic and acidic residues" evidence="4">
    <location>
        <begin position="200"/>
        <end position="219"/>
    </location>
</feature>
<dbReference type="AlphaFoldDB" id="A0A6I9TSD7"/>
<feature type="short sequence motif" description="VHIID" evidence="3">
    <location>
        <begin position="406"/>
        <end position="410"/>
    </location>
</feature>
<feature type="region of interest" description="Disordered" evidence="4">
    <location>
        <begin position="178"/>
        <end position="219"/>
    </location>
</feature>
<dbReference type="Proteomes" id="UP000504604">
    <property type="component" value="Linkage group LG9"/>
</dbReference>
<keyword evidence="1" id="KW-0805">Transcription regulation</keyword>
<organism evidence="5 6">
    <name type="scientific">Sesamum indicum</name>
    <name type="common">Oriental sesame</name>
    <name type="synonym">Sesamum orientale</name>
    <dbReference type="NCBI Taxonomy" id="4182"/>
    <lineage>
        <taxon>Eukaryota</taxon>
        <taxon>Viridiplantae</taxon>
        <taxon>Streptophyta</taxon>
        <taxon>Embryophyta</taxon>
        <taxon>Tracheophyta</taxon>
        <taxon>Spermatophyta</taxon>
        <taxon>Magnoliopsida</taxon>
        <taxon>eudicotyledons</taxon>
        <taxon>Gunneridae</taxon>
        <taxon>Pentapetalae</taxon>
        <taxon>asterids</taxon>
        <taxon>lamiids</taxon>
        <taxon>Lamiales</taxon>
        <taxon>Pedaliaceae</taxon>
        <taxon>Sesamum</taxon>
    </lineage>
</organism>
<evidence type="ECO:0000313" key="6">
    <source>
        <dbReference type="RefSeq" id="XP_011089501.1"/>
    </source>
</evidence>
<feature type="compositionally biased region" description="Basic residues" evidence="4">
    <location>
        <begin position="281"/>
        <end position="291"/>
    </location>
</feature>
<proteinExistence type="inferred from homology"/>
<dbReference type="KEGG" id="sind:105170437"/>
<reference evidence="6" key="1">
    <citation type="submission" date="2025-08" db="UniProtKB">
        <authorList>
            <consortium name="RefSeq"/>
        </authorList>
    </citation>
    <scope>IDENTIFICATION</scope>
</reference>
<feature type="region of interest" description="VHIID" evidence="3">
    <location>
        <begin position="375"/>
        <end position="440"/>
    </location>
</feature>
<evidence type="ECO:0000256" key="4">
    <source>
        <dbReference type="SAM" id="MobiDB-lite"/>
    </source>
</evidence>
<comment type="caution">
    <text evidence="3">Lacks conserved residue(s) required for the propagation of feature annotation.</text>
</comment>
<dbReference type="Pfam" id="PF03514">
    <property type="entry name" value="GRAS"/>
    <property type="match status" value="1"/>
</dbReference>
<evidence type="ECO:0000313" key="5">
    <source>
        <dbReference type="Proteomes" id="UP000504604"/>
    </source>
</evidence>
<accession>A0A6I9TSD7</accession>
<gene>
    <name evidence="6" type="primary">LOC105170437</name>
</gene>
<name>A0A6I9TSD7_SESIN</name>
<dbReference type="GeneID" id="105170437"/>
<dbReference type="PANTHER" id="PTHR31636">
    <property type="entry name" value="OSJNBA0084A10.13 PROTEIN-RELATED"/>
    <property type="match status" value="1"/>
</dbReference>
<keyword evidence="2" id="KW-0804">Transcription</keyword>
<feature type="region of interest" description="Leucine repeat I (LRI)" evidence="3">
    <location>
        <begin position="296"/>
        <end position="356"/>
    </location>
</feature>
<dbReference type="PROSITE" id="PS50985">
    <property type="entry name" value="GRAS"/>
    <property type="match status" value="1"/>
</dbReference>
<feature type="region of interest" description="Disordered" evidence="4">
    <location>
        <begin position="255"/>
        <end position="291"/>
    </location>
</feature>
<feature type="compositionally biased region" description="Basic and acidic residues" evidence="4">
    <location>
        <begin position="267"/>
        <end position="280"/>
    </location>
</feature>